<evidence type="ECO:0000313" key="2">
    <source>
        <dbReference type="EMBL" id="USN14316.1"/>
    </source>
</evidence>
<feature type="coiled-coil region" evidence="1">
    <location>
        <begin position="28"/>
        <end position="62"/>
    </location>
</feature>
<evidence type="ECO:0000256" key="1">
    <source>
        <dbReference type="SAM" id="Coils"/>
    </source>
</evidence>
<gene>
    <name evidence="2" type="ORF">KABACHOK_05030</name>
</gene>
<reference evidence="2" key="1">
    <citation type="submission" date="2022-05" db="EMBL/GenBank/DDBJ databases">
        <authorList>
            <person name="Friedrich I."/>
            <person name="Poehlein A."/>
            <person name="Schneider D."/>
            <person name="Hertel R."/>
            <person name="Daniel R."/>
        </authorList>
    </citation>
    <scope>NUCLEOTIDE SEQUENCE</scope>
</reference>
<sequence length="266" mass="29199">MSPYETSCMLSDYIAGLLYAIRDHRAESARLELRLFKTQERVQQLRRAVAGLDALSEQASNEAAPEYRAALLQHSKALHRQQLAGTVEVDEIEDQIQALRDAVDLKRQQAAAYKNELERTRHKSVQPALDTPLLAEVEALVASSPGYRVMNATHSKSLPTFDIHMPEDDVKIASIICHSASIAGKPLFSVAGFRTKNGSPNTPFETLREAVGCAVAMERWHPEHDATLQYHPGVTKVDAAKMTAQAALGKVCVIAADGAVSYRDPE</sequence>
<protein>
    <submittedName>
        <fullName evidence="2">Uncharacterized protein</fullName>
    </submittedName>
</protein>
<keyword evidence="1" id="KW-0175">Coiled coil</keyword>
<accession>A0A9E7MRC6</accession>
<keyword evidence="3" id="KW-1185">Reference proteome</keyword>
<dbReference type="Proteomes" id="UP001056685">
    <property type="component" value="Segment"/>
</dbReference>
<feature type="coiled-coil region" evidence="1">
    <location>
        <begin position="89"/>
        <end position="123"/>
    </location>
</feature>
<dbReference type="EMBL" id="ON529852">
    <property type="protein sequence ID" value="USN14316.1"/>
    <property type="molecule type" value="Genomic_DNA"/>
</dbReference>
<name>A0A9E7MRC6_9CAUD</name>
<evidence type="ECO:0000313" key="3">
    <source>
        <dbReference type="Proteomes" id="UP001056685"/>
    </source>
</evidence>
<organism evidence="2 3">
    <name type="scientific">Brevundimonas phage vB_BpoS-Kabachok</name>
    <dbReference type="NCBI Taxonomy" id="2948600"/>
    <lineage>
        <taxon>Viruses</taxon>
        <taxon>Duplodnaviria</taxon>
        <taxon>Heunggongvirae</taxon>
        <taxon>Uroviricota</taxon>
        <taxon>Caudoviricetes</taxon>
        <taxon>Jeanschmidtviridae</taxon>
        <taxon>Marchewkavirus</taxon>
        <taxon>Marchewkavirus kabachok</taxon>
    </lineage>
</organism>
<proteinExistence type="predicted"/>